<accession>A0A5K7S3H0</accession>
<evidence type="ECO:0000313" key="3">
    <source>
        <dbReference type="Proteomes" id="UP001193389"/>
    </source>
</evidence>
<sequence length="91" mass="9731">MSSGKVLLGVLVGATAGALAGILLAPHKGTVTRKKINRQSGAFVDGVKEKFDGLLEDISEKFEKVKNDVTEFAEKKMAKPVDSKYAKPVNN</sequence>
<dbReference type="Proteomes" id="UP001193389">
    <property type="component" value="Chromosome"/>
</dbReference>
<dbReference type="Pfam" id="PF12732">
    <property type="entry name" value="YtxH"/>
    <property type="match status" value="1"/>
</dbReference>
<evidence type="ECO:0000256" key="1">
    <source>
        <dbReference type="SAM" id="Phobius"/>
    </source>
</evidence>
<keyword evidence="3" id="KW-1185">Reference proteome</keyword>
<keyword evidence="1" id="KW-0472">Membrane</keyword>
<proteinExistence type="predicted"/>
<organism evidence="2 3">
    <name type="scientific">Aquipluma nitroreducens</name>
    <dbReference type="NCBI Taxonomy" id="2010828"/>
    <lineage>
        <taxon>Bacteria</taxon>
        <taxon>Pseudomonadati</taxon>
        <taxon>Bacteroidota</taxon>
        <taxon>Bacteroidia</taxon>
        <taxon>Marinilabiliales</taxon>
        <taxon>Prolixibacteraceae</taxon>
        <taxon>Aquipluma</taxon>
    </lineage>
</organism>
<reference evidence="2" key="1">
    <citation type="journal article" date="2020" name="Int. J. Syst. Evol. Microbiol.">
        <title>Aquipluma nitroreducens gen. nov. sp. nov., a novel facultatively anaerobic bacterium isolated from a freshwater lake.</title>
        <authorList>
            <person name="Watanabe M."/>
            <person name="Kojima H."/>
            <person name="Fukui M."/>
        </authorList>
    </citation>
    <scope>NUCLEOTIDE SEQUENCE</scope>
    <source>
        <strain evidence="2">MeG22</strain>
    </source>
</reference>
<dbReference type="EMBL" id="AP018694">
    <property type="protein sequence ID" value="BBE16025.1"/>
    <property type="molecule type" value="Genomic_DNA"/>
</dbReference>
<dbReference type="AlphaFoldDB" id="A0A5K7S3H0"/>
<keyword evidence="1" id="KW-0812">Transmembrane</keyword>
<evidence type="ECO:0000313" key="2">
    <source>
        <dbReference type="EMBL" id="BBE16025.1"/>
    </source>
</evidence>
<name>A0A5K7S3H0_9BACT</name>
<dbReference type="InterPro" id="IPR024623">
    <property type="entry name" value="YtxH"/>
</dbReference>
<protein>
    <submittedName>
        <fullName evidence="2">Gas vesicle protein</fullName>
    </submittedName>
</protein>
<gene>
    <name evidence="2" type="ORF">AQPE_0162</name>
</gene>
<dbReference type="RefSeq" id="WP_318349136.1">
    <property type="nucleotide sequence ID" value="NZ_AP018694.1"/>
</dbReference>
<feature type="transmembrane region" description="Helical" evidence="1">
    <location>
        <begin position="6"/>
        <end position="25"/>
    </location>
</feature>
<keyword evidence="1" id="KW-1133">Transmembrane helix</keyword>
<dbReference type="KEGG" id="anf:AQPE_0162"/>